<name>A0A3P3WCP3_9FLAO</name>
<sequence>MKKLTNQQIEQVNQRLITYGFGFIDIRIEVLDHLLCLLEEKESNDFEANLNAVFTEQNDYLKTIKKSTLSKILNKKTLLSDFIINPIFWIIWVSSFLFLFFINSYITAFPISNLTVVPLQLVSIPITFYLIYFIISKRKSTDSFSNFFTVSYLLYGYLLLVSYFKESSGLTLIGFISFGIATSLMLYYLPVYFKIKNDKKYQNLFQ</sequence>
<organism evidence="2 3">
    <name type="scientific">Paenimyroides tangerinum</name>
    <dbReference type="NCBI Taxonomy" id="2488728"/>
    <lineage>
        <taxon>Bacteria</taxon>
        <taxon>Pseudomonadati</taxon>
        <taxon>Bacteroidota</taxon>
        <taxon>Flavobacteriia</taxon>
        <taxon>Flavobacteriales</taxon>
        <taxon>Flavobacteriaceae</taxon>
        <taxon>Paenimyroides</taxon>
    </lineage>
</organism>
<protein>
    <submittedName>
        <fullName evidence="2">Uncharacterized protein</fullName>
    </submittedName>
</protein>
<reference evidence="2 3" key="1">
    <citation type="submission" date="2018-11" db="EMBL/GenBank/DDBJ databases">
        <title>Flavobacterium sp. nov., YIM 102701-2 draft genome.</title>
        <authorList>
            <person name="Li G."/>
            <person name="Jiang Y."/>
        </authorList>
    </citation>
    <scope>NUCLEOTIDE SEQUENCE [LARGE SCALE GENOMIC DNA]</scope>
    <source>
        <strain evidence="2 3">YIM 102701-2</strain>
    </source>
</reference>
<evidence type="ECO:0000313" key="3">
    <source>
        <dbReference type="Proteomes" id="UP000275719"/>
    </source>
</evidence>
<feature type="transmembrane region" description="Helical" evidence="1">
    <location>
        <begin position="114"/>
        <end position="135"/>
    </location>
</feature>
<dbReference type="InterPro" id="IPR036259">
    <property type="entry name" value="MFS_trans_sf"/>
</dbReference>
<keyword evidence="1" id="KW-0472">Membrane</keyword>
<keyword evidence="1" id="KW-1133">Transmembrane helix</keyword>
<feature type="transmembrane region" description="Helical" evidence="1">
    <location>
        <begin position="147"/>
        <end position="164"/>
    </location>
</feature>
<feature type="transmembrane region" description="Helical" evidence="1">
    <location>
        <begin position="82"/>
        <end position="102"/>
    </location>
</feature>
<dbReference type="EMBL" id="RQVQ01000017">
    <property type="protein sequence ID" value="RRJ90363.1"/>
    <property type="molecule type" value="Genomic_DNA"/>
</dbReference>
<dbReference type="RefSeq" id="WP_125019048.1">
    <property type="nucleotide sequence ID" value="NZ_RQVQ01000017.1"/>
</dbReference>
<dbReference type="Proteomes" id="UP000275719">
    <property type="component" value="Unassembled WGS sequence"/>
</dbReference>
<accession>A0A3P3WCP3</accession>
<keyword evidence="3" id="KW-1185">Reference proteome</keyword>
<evidence type="ECO:0000256" key="1">
    <source>
        <dbReference type="SAM" id="Phobius"/>
    </source>
</evidence>
<proteinExistence type="predicted"/>
<dbReference type="SUPFAM" id="SSF103473">
    <property type="entry name" value="MFS general substrate transporter"/>
    <property type="match status" value="1"/>
</dbReference>
<gene>
    <name evidence="2" type="ORF">EG240_08920</name>
</gene>
<keyword evidence="1" id="KW-0812">Transmembrane</keyword>
<dbReference type="AlphaFoldDB" id="A0A3P3WCP3"/>
<evidence type="ECO:0000313" key="2">
    <source>
        <dbReference type="EMBL" id="RRJ90363.1"/>
    </source>
</evidence>
<dbReference type="OrthoDB" id="1345503at2"/>
<feature type="transmembrane region" description="Helical" evidence="1">
    <location>
        <begin position="170"/>
        <end position="193"/>
    </location>
</feature>
<comment type="caution">
    <text evidence="2">The sequence shown here is derived from an EMBL/GenBank/DDBJ whole genome shotgun (WGS) entry which is preliminary data.</text>
</comment>